<reference evidence="1" key="1">
    <citation type="submission" date="2020-05" db="EMBL/GenBank/DDBJ databases">
        <authorList>
            <person name="Chiriac C."/>
            <person name="Salcher M."/>
            <person name="Ghai R."/>
            <person name="Kavagutti S V."/>
        </authorList>
    </citation>
    <scope>NUCLEOTIDE SEQUENCE</scope>
</reference>
<proteinExistence type="predicted"/>
<protein>
    <submittedName>
        <fullName evidence="1">Unannotated protein</fullName>
    </submittedName>
</protein>
<organism evidence="1">
    <name type="scientific">freshwater metagenome</name>
    <dbReference type="NCBI Taxonomy" id="449393"/>
    <lineage>
        <taxon>unclassified sequences</taxon>
        <taxon>metagenomes</taxon>
        <taxon>ecological metagenomes</taxon>
    </lineage>
</organism>
<sequence>MKRRFVGLAASTILAISCLASGCASDSGSGVAAARPGGDLPDVSVTNVGSGESVGLHSLLPGDRPLLVWFWAPY</sequence>
<dbReference type="AlphaFoldDB" id="A0A6J6T2Z7"/>
<gene>
    <name evidence="1" type="ORF">UFOPK2806_00399</name>
    <name evidence="2" type="ORF">UFOPK4306_01254</name>
</gene>
<dbReference type="EMBL" id="CAEZYY010000003">
    <property type="protein sequence ID" value="CAB4741315.1"/>
    <property type="molecule type" value="Genomic_DNA"/>
</dbReference>
<dbReference type="EMBL" id="CAFBQP010000043">
    <property type="protein sequence ID" value="CAB5063366.1"/>
    <property type="molecule type" value="Genomic_DNA"/>
</dbReference>
<name>A0A6J6T2Z7_9ZZZZ</name>
<evidence type="ECO:0000313" key="1">
    <source>
        <dbReference type="EMBL" id="CAB4741315.1"/>
    </source>
</evidence>
<dbReference type="PROSITE" id="PS51257">
    <property type="entry name" value="PROKAR_LIPOPROTEIN"/>
    <property type="match status" value="1"/>
</dbReference>
<evidence type="ECO:0000313" key="2">
    <source>
        <dbReference type="EMBL" id="CAB5063366.1"/>
    </source>
</evidence>
<accession>A0A6J6T2Z7</accession>